<dbReference type="InterPro" id="IPR007342">
    <property type="entry name" value="PsuG"/>
</dbReference>
<evidence type="ECO:0000259" key="7">
    <source>
        <dbReference type="Pfam" id="PF00294"/>
    </source>
</evidence>
<dbReference type="Proteomes" id="UP000001064">
    <property type="component" value="Unassembled WGS sequence"/>
</dbReference>
<dbReference type="OMA" id="FNCIIAT"/>
<dbReference type="SUPFAM" id="SSF110581">
    <property type="entry name" value="Indigoidine synthase A-like"/>
    <property type="match status" value="1"/>
</dbReference>
<dbReference type="InterPro" id="IPR022830">
    <property type="entry name" value="Indigdn_synthA-like"/>
</dbReference>
<evidence type="ECO:0000313" key="8">
    <source>
        <dbReference type="EMBL" id="EGC32322.1"/>
    </source>
</evidence>
<dbReference type="KEGG" id="dpp:DICPUDRAFT_155738"/>
<dbReference type="GeneID" id="10507335"/>
<dbReference type="InterPro" id="IPR011611">
    <property type="entry name" value="PfkB_dom"/>
</dbReference>
<keyword evidence="1" id="KW-0479">Metal-binding</keyword>
<keyword evidence="2" id="KW-0378">Hydrolase</keyword>
<protein>
    <recommendedName>
        <fullName evidence="7">Carbohydrate kinase PfkB domain-containing protein</fullName>
    </recommendedName>
</protein>
<dbReference type="VEuPathDB" id="AmoebaDB:DICPUDRAFT_155738"/>
<keyword evidence="5" id="KW-0326">Glycosidase</keyword>
<feature type="signal peptide" evidence="6">
    <location>
        <begin position="1"/>
        <end position="22"/>
    </location>
</feature>
<keyword evidence="6" id="KW-0732">Signal</keyword>
<dbReference type="Gene3D" id="3.40.1790.10">
    <property type="entry name" value="Indigoidine synthase domain"/>
    <property type="match status" value="1"/>
</dbReference>
<dbReference type="PANTHER" id="PTHR42909:SF1">
    <property type="entry name" value="CARBOHYDRATE KINASE PFKB DOMAIN-CONTAINING PROTEIN"/>
    <property type="match status" value="1"/>
</dbReference>
<keyword evidence="4" id="KW-0456">Lyase</keyword>
<dbReference type="Pfam" id="PF00294">
    <property type="entry name" value="PfkB"/>
    <property type="match status" value="1"/>
</dbReference>
<dbReference type="CDD" id="cd01941">
    <property type="entry name" value="YeiC_kinase_like"/>
    <property type="match status" value="1"/>
</dbReference>
<dbReference type="HAMAP" id="MF_01876">
    <property type="entry name" value="PsiMP_glycosidase"/>
    <property type="match status" value="1"/>
</dbReference>
<dbReference type="AlphaFoldDB" id="F0ZUR7"/>
<dbReference type="RefSeq" id="XP_003291164.1">
    <property type="nucleotide sequence ID" value="XM_003291116.1"/>
</dbReference>
<dbReference type="Gene3D" id="3.40.1190.20">
    <property type="match status" value="1"/>
</dbReference>
<evidence type="ECO:0000256" key="3">
    <source>
        <dbReference type="ARBA" id="ARBA00023211"/>
    </source>
</evidence>
<gene>
    <name evidence="8" type="ORF">DICPUDRAFT_155738</name>
</gene>
<dbReference type="GO" id="GO:0016798">
    <property type="term" value="F:hydrolase activity, acting on glycosyl bonds"/>
    <property type="evidence" value="ECO:0007669"/>
    <property type="project" value="UniProtKB-KW"/>
</dbReference>
<feature type="chain" id="PRO_5003263871" description="Carbohydrate kinase PfkB domain-containing protein" evidence="6">
    <location>
        <begin position="23"/>
        <end position="760"/>
    </location>
</feature>
<dbReference type="GO" id="GO:0004730">
    <property type="term" value="F:pseudouridylate synthase activity"/>
    <property type="evidence" value="ECO:0000318"/>
    <property type="project" value="GO_Central"/>
</dbReference>
<evidence type="ECO:0000256" key="5">
    <source>
        <dbReference type="ARBA" id="ARBA00023295"/>
    </source>
</evidence>
<evidence type="ECO:0000256" key="2">
    <source>
        <dbReference type="ARBA" id="ARBA00022801"/>
    </source>
</evidence>
<dbReference type="InterPro" id="IPR029056">
    <property type="entry name" value="Ribokinase-like"/>
</dbReference>
<reference evidence="9" key="1">
    <citation type="journal article" date="2011" name="Genome Biol.">
        <title>Comparative genomics of the social amoebae Dictyostelium discoideum and Dictyostelium purpureum.</title>
        <authorList>
            <consortium name="US DOE Joint Genome Institute (JGI-PGF)"/>
            <person name="Sucgang R."/>
            <person name="Kuo A."/>
            <person name="Tian X."/>
            <person name="Salerno W."/>
            <person name="Parikh A."/>
            <person name="Feasley C.L."/>
            <person name="Dalin E."/>
            <person name="Tu H."/>
            <person name="Huang E."/>
            <person name="Barry K."/>
            <person name="Lindquist E."/>
            <person name="Shapiro H."/>
            <person name="Bruce D."/>
            <person name="Schmutz J."/>
            <person name="Salamov A."/>
            <person name="Fey P."/>
            <person name="Gaudet P."/>
            <person name="Anjard C."/>
            <person name="Babu M.M."/>
            <person name="Basu S."/>
            <person name="Bushmanova Y."/>
            <person name="van der Wel H."/>
            <person name="Katoh-Kurasawa M."/>
            <person name="Dinh C."/>
            <person name="Coutinho P.M."/>
            <person name="Saito T."/>
            <person name="Elias M."/>
            <person name="Schaap P."/>
            <person name="Kay R.R."/>
            <person name="Henrissat B."/>
            <person name="Eichinger L."/>
            <person name="Rivero F."/>
            <person name="Putnam N.H."/>
            <person name="West C.M."/>
            <person name="Loomis W.F."/>
            <person name="Chisholm R.L."/>
            <person name="Shaulsky G."/>
            <person name="Strassmann J.E."/>
            <person name="Queller D.C."/>
            <person name="Kuspa A."/>
            <person name="Grigoriev I.V."/>
        </authorList>
    </citation>
    <scope>NUCLEOTIDE SEQUENCE [LARGE SCALE GENOMIC DNA]</scope>
    <source>
        <strain evidence="9">QSDP1</strain>
    </source>
</reference>
<evidence type="ECO:0000256" key="6">
    <source>
        <dbReference type="SAM" id="SignalP"/>
    </source>
</evidence>
<dbReference type="SUPFAM" id="SSF53613">
    <property type="entry name" value="Ribokinase-like"/>
    <property type="match status" value="1"/>
</dbReference>
<dbReference type="PANTHER" id="PTHR42909">
    <property type="entry name" value="ZGC:136858"/>
    <property type="match status" value="1"/>
</dbReference>
<evidence type="ECO:0000313" key="9">
    <source>
        <dbReference type="Proteomes" id="UP000001064"/>
    </source>
</evidence>
<keyword evidence="3" id="KW-0464">Manganese</keyword>
<dbReference type="eggNOG" id="KOG3009">
    <property type="taxonomic scope" value="Eukaryota"/>
</dbReference>
<feature type="domain" description="Carbohydrate kinase PfkB" evidence="7">
    <location>
        <begin position="430"/>
        <end position="752"/>
    </location>
</feature>
<evidence type="ECO:0000256" key="4">
    <source>
        <dbReference type="ARBA" id="ARBA00023239"/>
    </source>
</evidence>
<dbReference type="GO" id="GO:0005737">
    <property type="term" value="C:cytoplasm"/>
    <property type="evidence" value="ECO:0000318"/>
    <property type="project" value="GO_Central"/>
</dbReference>
<dbReference type="FunCoup" id="F0ZUR7">
    <property type="interactions" value="3"/>
</dbReference>
<dbReference type="InParanoid" id="F0ZUR7"/>
<sequence>MKSLIIISIFVILISFFIKIQLDQHQSFIQRYFNSIDINKNFKDLEPKEKTTQTFYYSDEIFYNIKLSDDVRDALKYGKPVVSLESTIISHGMPYPQNYHTAIEVEDIIRSYGVIPATIAILNGTIHIGLTKDEIHYLSTVGKDAVKTSRRDIAMVMSQGKTGSTTVSATILFSNLVGIKIFVTGGLGGVHRGVEASLDVSADLTELGKNGVMVVCAGVKSILDIGKTLEYLETQGVTVVTYGSDEFPAFFTKHSGLKSPNRLDNPPQFAKLLFSNQLLQLKSGIVVAVPNENENSELIDQAIKESIEQSTKEKIMGKEITPYLLQKVNEKTGGKSLESNIMLVKNNAKIGSQICLEYYALLKNEKTGASYPEKNNQVFTYFDQKVNRFLKKYLELDRSPPMKSIQSPPVKKRIADFANPVAEKNQDKYKVVVVGGAVIDMISHPYKLSGFQYQTSNPGSMNVKMGGVGRNIAEVLTRLELNPLFISLLGDDIHSHILLEEFNNLNMSTYGIASKENSKTAIYNAIMDEKGDLAVAIAQMDIFDHITPNYIQHFTDKLDKSEMIVFDGNIPTESMKYLASLSSSKKIKLWFEPTSVFKSSKIVDSQIISHITFISPNRDELFKLSQEILSKHLVSNIDKFTNLNFENKQDLENIKKHSNVLIEAGIKHVVAKLGKQGVLLTFKDSEGKIQYVMFNAPDLKDTEIVDVNGSGDSLVACSIYSLLSGNDLSKSILDFGTKCAKLALLNENPVSPLIKKSIFK</sequence>
<name>F0ZUR7_DICPU</name>
<dbReference type="GO" id="GO:0046872">
    <property type="term" value="F:metal ion binding"/>
    <property type="evidence" value="ECO:0007669"/>
    <property type="project" value="UniProtKB-KW"/>
</dbReference>
<keyword evidence="9" id="KW-1185">Reference proteome</keyword>
<dbReference type="OrthoDB" id="198885at2759"/>
<accession>F0ZUR7</accession>
<dbReference type="Pfam" id="PF04227">
    <property type="entry name" value="Indigoidine_A"/>
    <property type="match status" value="1"/>
</dbReference>
<evidence type="ECO:0000256" key="1">
    <source>
        <dbReference type="ARBA" id="ARBA00022723"/>
    </source>
</evidence>
<proteinExistence type="inferred from homology"/>
<organism evidence="8 9">
    <name type="scientific">Dictyostelium purpureum</name>
    <name type="common">Slime mold</name>
    <dbReference type="NCBI Taxonomy" id="5786"/>
    <lineage>
        <taxon>Eukaryota</taxon>
        <taxon>Amoebozoa</taxon>
        <taxon>Evosea</taxon>
        <taxon>Eumycetozoa</taxon>
        <taxon>Dictyostelia</taxon>
        <taxon>Dictyosteliales</taxon>
        <taxon>Dictyosteliaceae</taxon>
        <taxon>Dictyostelium</taxon>
    </lineage>
</organism>
<dbReference type="STRING" id="5786.F0ZUR7"/>
<dbReference type="EMBL" id="GL871199">
    <property type="protein sequence ID" value="EGC32322.1"/>
    <property type="molecule type" value="Genomic_DNA"/>
</dbReference>